<protein>
    <recommendedName>
        <fullName evidence="1">Class II aldolase/adducin N-terminal domain-containing protein</fullName>
    </recommendedName>
</protein>
<sequence length="340" mass="38727">MNNIDAEKFYLASETIGKDINLIQGAGGNTSYKEGESLIVKASGCKLKKARQEKIFVNLNRNKIIKQLSKNDNDLEQSFEYEKIKLRPSIETSMHAVIPHKYVFHVHCLNTLGLIVQEGFEVYLKDIFEDLNYAIIKYVKPGISLAKEISKVFSNSIPDVLFLSNHGLVVGGEDLDKIIEKIYFISNKLKNNKKEYKKLNHHSLENLSINSLFRPTSFLEAHQLAASKRSINIASSGSLYPDHVVFLGPSTLSINNISEFNDLNYFFNNKKKLPVIIYKDLGVLVPKDISYEAEEMVLALSRVVSNIPENSKINYLTKFQENELINWPAETYRFKLNSLN</sequence>
<dbReference type="RefSeq" id="WP_032518287.1">
    <property type="nucleotide sequence ID" value="NZ_JNAR01000002.1"/>
</dbReference>
<dbReference type="InterPro" id="IPR001303">
    <property type="entry name" value="Aldolase_II/adducin_N"/>
</dbReference>
<evidence type="ECO:0000259" key="1">
    <source>
        <dbReference type="SMART" id="SM01007"/>
    </source>
</evidence>
<comment type="caution">
    <text evidence="2">The sequence shown here is derived from an EMBL/GenBank/DDBJ whole genome shotgun (WGS) entry which is preliminary data.</text>
</comment>
<dbReference type="EMBL" id="JNAR01000002">
    <property type="protein sequence ID" value="KGG10497.1"/>
    <property type="molecule type" value="Genomic_DNA"/>
</dbReference>
<reference evidence="3" key="1">
    <citation type="journal article" date="2014" name="Sci. Data">
        <title>Genomes of diverse isolates of the marine cyanobacterium Prochlorococcus.</title>
        <authorList>
            <person name="Biller S."/>
            <person name="Berube P."/>
            <person name="Thompson J."/>
            <person name="Kelly L."/>
            <person name="Roggensack S."/>
            <person name="Awad L."/>
            <person name="Roache-Johnson K."/>
            <person name="Ding H."/>
            <person name="Giovannoni S.J."/>
            <person name="Moore L.R."/>
            <person name="Chisholm S.W."/>
        </authorList>
    </citation>
    <scope>NUCLEOTIDE SEQUENCE [LARGE SCALE GENOMIC DNA]</scope>
</reference>
<dbReference type="Gene3D" id="3.40.225.10">
    <property type="entry name" value="Class II aldolase/adducin N-terminal domain"/>
    <property type="match status" value="1"/>
</dbReference>
<proteinExistence type="predicted"/>
<organism evidence="2 3">
    <name type="scientific">Prochlorococcus marinus str. MIT 9401</name>
    <dbReference type="NCBI Taxonomy" id="167551"/>
    <lineage>
        <taxon>Bacteria</taxon>
        <taxon>Bacillati</taxon>
        <taxon>Cyanobacteriota</taxon>
        <taxon>Cyanophyceae</taxon>
        <taxon>Synechococcales</taxon>
        <taxon>Prochlorococcaceae</taxon>
        <taxon>Prochlorococcus</taxon>
    </lineage>
</organism>
<dbReference type="SUPFAM" id="SSF53639">
    <property type="entry name" value="AraD/HMP-PK domain-like"/>
    <property type="match status" value="1"/>
</dbReference>
<gene>
    <name evidence="2" type="ORF">EV01_0125</name>
</gene>
<dbReference type="Pfam" id="PF00596">
    <property type="entry name" value="Aldolase_II"/>
    <property type="match status" value="1"/>
</dbReference>
<dbReference type="SMART" id="SM01007">
    <property type="entry name" value="Aldolase_II"/>
    <property type="match status" value="1"/>
</dbReference>
<accession>A0A0A2BBH2</accession>
<dbReference type="AlphaFoldDB" id="A0A0A2BBH2"/>
<dbReference type="Proteomes" id="UP000030481">
    <property type="component" value="Unassembled WGS sequence"/>
</dbReference>
<evidence type="ECO:0000313" key="2">
    <source>
        <dbReference type="EMBL" id="KGG10497.1"/>
    </source>
</evidence>
<feature type="domain" description="Class II aldolase/adducin N-terminal" evidence="1">
    <location>
        <begin position="8"/>
        <end position="183"/>
    </location>
</feature>
<dbReference type="InterPro" id="IPR036409">
    <property type="entry name" value="Aldolase_II/adducin_N_sf"/>
</dbReference>
<name>A0A0A2BBH2_PROMR</name>
<evidence type="ECO:0000313" key="3">
    <source>
        <dbReference type="Proteomes" id="UP000030481"/>
    </source>
</evidence>